<dbReference type="Proteomes" id="UP001634394">
    <property type="component" value="Unassembled WGS sequence"/>
</dbReference>
<dbReference type="EMBL" id="JBJQND010000003">
    <property type="protein sequence ID" value="KAL3882932.1"/>
    <property type="molecule type" value="Genomic_DNA"/>
</dbReference>
<protein>
    <submittedName>
        <fullName evidence="1">Uncharacterized protein</fullName>
    </submittedName>
</protein>
<sequence length="51" mass="5306">VVGGCLQVYCFMNPCILKQCPAGTHCSANYCGGCNAECLNGDLIDVLHTVG</sequence>
<proteinExistence type="predicted"/>
<gene>
    <name evidence="1" type="ORF">ACJMK2_029234</name>
</gene>
<organism evidence="1 2">
    <name type="scientific">Sinanodonta woodiana</name>
    <name type="common">Chinese pond mussel</name>
    <name type="synonym">Anodonta woodiana</name>
    <dbReference type="NCBI Taxonomy" id="1069815"/>
    <lineage>
        <taxon>Eukaryota</taxon>
        <taxon>Metazoa</taxon>
        <taxon>Spiralia</taxon>
        <taxon>Lophotrochozoa</taxon>
        <taxon>Mollusca</taxon>
        <taxon>Bivalvia</taxon>
        <taxon>Autobranchia</taxon>
        <taxon>Heteroconchia</taxon>
        <taxon>Palaeoheterodonta</taxon>
        <taxon>Unionida</taxon>
        <taxon>Unionoidea</taxon>
        <taxon>Unionidae</taxon>
        <taxon>Unioninae</taxon>
        <taxon>Sinanodonta</taxon>
    </lineage>
</organism>
<name>A0ABD3X9J2_SINWO</name>
<reference evidence="1 2" key="1">
    <citation type="submission" date="2024-11" db="EMBL/GenBank/DDBJ databases">
        <title>Chromosome-level genome assembly of the freshwater bivalve Anodonta woodiana.</title>
        <authorList>
            <person name="Chen X."/>
        </authorList>
    </citation>
    <scope>NUCLEOTIDE SEQUENCE [LARGE SCALE GENOMIC DNA]</scope>
    <source>
        <strain evidence="1">MN2024</strain>
        <tissue evidence="1">Gills</tissue>
    </source>
</reference>
<evidence type="ECO:0000313" key="2">
    <source>
        <dbReference type="Proteomes" id="UP001634394"/>
    </source>
</evidence>
<feature type="non-terminal residue" evidence="1">
    <location>
        <position position="1"/>
    </location>
</feature>
<evidence type="ECO:0000313" key="1">
    <source>
        <dbReference type="EMBL" id="KAL3882932.1"/>
    </source>
</evidence>
<accession>A0ABD3X9J2</accession>
<keyword evidence="2" id="KW-1185">Reference proteome</keyword>
<dbReference type="AlphaFoldDB" id="A0ABD3X9J2"/>
<comment type="caution">
    <text evidence="1">The sequence shown here is derived from an EMBL/GenBank/DDBJ whole genome shotgun (WGS) entry which is preliminary data.</text>
</comment>